<comment type="caution">
    <text evidence="2">The sequence shown here is derived from an EMBL/GenBank/DDBJ whole genome shotgun (WGS) entry which is preliminary data.</text>
</comment>
<accession>A0AAU9X622</accession>
<feature type="region of interest" description="Disordered" evidence="1">
    <location>
        <begin position="1"/>
        <end position="20"/>
    </location>
</feature>
<name>A0AAU9X622_9CNID</name>
<gene>
    <name evidence="2" type="ORF">PMEA_00018452</name>
</gene>
<proteinExistence type="predicted"/>
<sequence length="99" mass="11390">MDEKMKKAEGEDLKPPKAKMPEAARRALLSTRRGQVCQFVKIGCTFFFDAVVAYGLCEYTGIELWFVDSETEVDGVVLVRYLERRLSDQKYLHVRTTPI</sequence>
<dbReference type="Proteomes" id="UP001159428">
    <property type="component" value="Unassembled WGS sequence"/>
</dbReference>
<reference evidence="2 3" key="1">
    <citation type="submission" date="2022-05" db="EMBL/GenBank/DDBJ databases">
        <authorList>
            <consortium name="Genoscope - CEA"/>
            <person name="William W."/>
        </authorList>
    </citation>
    <scope>NUCLEOTIDE SEQUENCE [LARGE SCALE GENOMIC DNA]</scope>
</reference>
<keyword evidence="3" id="KW-1185">Reference proteome</keyword>
<protein>
    <submittedName>
        <fullName evidence="2">Uncharacterized protein</fullName>
    </submittedName>
</protein>
<organism evidence="2 3">
    <name type="scientific">Pocillopora meandrina</name>
    <dbReference type="NCBI Taxonomy" id="46732"/>
    <lineage>
        <taxon>Eukaryota</taxon>
        <taxon>Metazoa</taxon>
        <taxon>Cnidaria</taxon>
        <taxon>Anthozoa</taxon>
        <taxon>Hexacorallia</taxon>
        <taxon>Scleractinia</taxon>
        <taxon>Astrocoeniina</taxon>
        <taxon>Pocilloporidae</taxon>
        <taxon>Pocillopora</taxon>
    </lineage>
</organism>
<evidence type="ECO:0000256" key="1">
    <source>
        <dbReference type="SAM" id="MobiDB-lite"/>
    </source>
</evidence>
<evidence type="ECO:0000313" key="2">
    <source>
        <dbReference type="EMBL" id="CAH3138451.1"/>
    </source>
</evidence>
<dbReference type="EMBL" id="CALNXJ010000032">
    <property type="protein sequence ID" value="CAH3138451.1"/>
    <property type="molecule type" value="Genomic_DNA"/>
</dbReference>
<evidence type="ECO:0000313" key="3">
    <source>
        <dbReference type="Proteomes" id="UP001159428"/>
    </source>
</evidence>
<dbReference type="AlphaFoldDB" id="A0AAU9X622"/>